<sequence length="165" mass="17910">MSAAPGTVDINTQDVKLHIPPGRKRAPFFRYVRFNLPRLTKAAILAIASLLGVCAGYVALGDHEIFPGGDQLLWGLVALAALFVLIGAVTKFRIWDFGLLPAFAALLIWGVGVFQNAPFVWNGAGLYEAAAWNTMMVCAIAYLVIHWALNYGVLVAYPDDQGFTD</sequence>
<name>A0ABU1ZVX8_9CORY</name>
<keyword evidence="3" id="KW-1185">Reference proteome</keyword>
<evidence type="ECO:0000313" key="3">
    <source>
        <dbReference type="Proteomes" id="UP001180840"/>
    </source>
</evidence>
<feature type="transmembrane region" description="Helical" evidence="1">
    <location>
        <begin position="39"/>
        <end position="60"/>
    </location>
</feature>
<dbReference type="Proteomes" id="UP001180840">
    <property type="component" value="Unassembled WGS sequence"/>
</dbReference>
<feature type="transmembrane region" description="Helical" evidence="1">
    <location>
        <begin position="72"/>
        <end position="90"/>
    </location>
</feature>
<gene>
    <name evidence="2" type="ORF">J2S39_000760</name>
</gene>
<evidence type="ECO:0000313" key="2">
    <source>
        <dbReference type="EMBL" id="MDR7329084.1"/>
    </source>
</evidence>
<protein>
    <submittedName>
        <fullName evidence="2">Uncharacterized protein</fullName>
    </submittedName>
</protein>
<dbReference type="RefSeq" id="WP_290198055.1">
    <property type="nucleotide sequence ID" value="NZ_CP047654.1"/>
</dbReference>
<feature type="transmembrane region" description="Helical" evidence="1">
    <location>
        <begin position="97"/>
        <end position="117"/>
    </location>
</feature>
<feature type="transmembrane region" description="Helical" evidence="1">
    <location>
        <begin position="129"/>
        <end position="149"/>
    </location>
</feature>
<keyword evidence="1" id="KW-0472">Membrane</keyword>
<comment type="caution">
    <text evidence="2">The sequence shown here is derived from an EMBL/GenBank/DDBJ whole genome shotgun (WGS) entry which is preliminary data.</text>
</comment>
<keyword evidence="1" id="KW-1133">Transmembrane helix</keyword>
<organism evidence="2 3">
    <name type="scientific">Corynebacterium guangdongense</name>
    <dbReference type="NCBI Taxonomy" id="1783348"/>
    <lineage>
        <taxon>Bacteria</taxon>
        <taxon>Bacillati</taxon>
        <taxon>Actinomycetota</taxon>
        <taxon>Actinomycetes</taxon>
        <taxon>Mycobacteriales</taxon>
        <taxon>Corynebacteriaceae</taxon>
        <taxon>Corynebacterium</taxon>
    </lineage>
</organism>
<proteinExistence type="predicted"/>
<evidence type="ECO:0000256" key="1">
    <source>
        <dbReference type="SAM" id="Phobius"/>
    </source>
</evidence>
<dbReference type="EMBL" id="JAVDXZ010000001">
    <property type="protein sequence ID" value="MDR7329084.1"/>
    <property type="molecule type" value="Genomic_DNA"/>
</dbReference>
<keyword evidence="1" id="KW-0812">Transmembrane</keyword>
<reference evidence="2" key="1">
    <citation type="submission" date="2023-07" db="EMBL/GenBank/DDBJ databases">
        <title>Sequencing the genomes of 1000 actinobacteria strains.</title>
        <authorList>
            <person name="Klenk H.-P."/>
        </authorList>
    </citation>
    <scope>NUCLEOTIDE SEQUENCE</scope>
    <source>
        <strain evidence="2">DSM 107476</strain>
    </source>
</reference>
<accession>A0ABU1ZVX8</accession>